<feature type="transmembrane region" description="Helical" evidence="8">
    <location>
        <begin position="151"/>
        <end position="168"/>
    </location>
</feature>
<keyword evidence="5 8" id="KW-1133">Transmembrane helix</keyword>
<dbReference type="PANTHER" id="PTHR40074">
    <property type="entry name" value="O-ACETYLTRANSFERASE WECH"/>
    <property type="match status" value="1"/>
</dbReference>
<feature type="transmembrane region" description="Helical" evidence="8">
    <location>
        <begin position="129"/>
        <end position="145"/>
    </location>
</feature>
<gene>
    <name evidence="10" type="ORF">H9L21_14675</name>
</gene>
<feature type="region of interest" description="Disordered" evidence="7">
    <location>
        <begin position="309"/>
        <end position="337"/>
    </location>
</feature>
<evidence type="ECO:0000259" key="9">
    <source>
        <dbReference type="Pfam" id="PF01757"/>
    </source>
</evidence>
<dbReference type="EMBL" id="CP060587">
    <property type="protein sequence ID" value="QNL94303.1"/>
    <property type="molecule type" value="Genomic_DNA"/>
</dbReference>
<feature type="compositionally biased region" description="Basic and acidic residues" evidence="7">
    <location>
        <begin position="327"/>
        <end position="337"/>
    </location>
</feature>
<dbReference type="PANTHER" id="PTHR40074:SF2">
    <property type="entry name" value="O-ACETYLTRANSFERASE WECH"/>
    <property type="match status" value="1"/>
</dbReference>
<organism evidence="10 11">
    <name type="scientific">Aeromicrobium senzhongii</name>
    <dbReference type="NCBI Taxonomy" id="2663859"/>
    <lineage>
        <taxon>Bacteria</taxon>
        <taxon>Bacillati</taxon>
        <taxon>Actinomycetota</taxon>
        <taxon>Actinomycetes</taxon>
        <taxon>Propionibacteriales</taxon>
        <taxon>Nocardioidaceae</taxon>
        <taxon>Aeromicrobium</taxon>
    </lineage>
</organism>
<keyword evidence="10" id="KW-0808">Transferase</keyword>
<evidence type="ECO:0000313" key="11">
    <source>
        <dbReference type="Proteomes" id="UP000515871"/>
    </source>
</evidence>
<feature type="transmembrane region" description="Helical" evidence="8">
    <location>
        <begin position="38"/>
        <end position="57"/>
    </location>
</feature>
<evidence type="ECO:0000256" key="3">
    <source>
        <dbReference type="ARBA" id="ARBA00022475"/>
    </source>
</evidence>
<evidence type="ECO:0000256" key="2">
    <source>
        <dbReference type="ARBA" id="ARBA00007400"/>
    </source>
</evidence>
<proteinExistence type="inferred from homology"/>
<evidence type="ECO:0000256" key="8">
    <source>
        <dbReference type="SAM" id="Phobius"/>
    </source>
</evidence>
<keyword evidence="10" id="KW-0012">Acyltransferase</keyword>
<dbReference type="RefSeq" id="WP_187411609.1">
    <property type="nucleotide sequence ID" value="NZ_CP060587.1"/>
</dbReference>
<dbReference type="GO" id="GO:0016746">
    <property type="term" value="F:acyltransferase activity"/>
    <property type="evidence" value="ECO:0007669"/>
    <property type="project" value="UniProtKB-KW"/>
</dbReference>
<dbReference type="Pfam" id="PF01757">
    <property type="entry name" value="Acyl_transf_3"/>
    <property type="match status" value="1"/>
</dbReference>
<feature type="transmembrane region" description="Helical" evidence="8">
    <location>
        <begin position="243"/>
        <end position="260"/>
    </location>
</feature>
<keyword evidence="11" id="KW-1185">Reference proteome</keyword>
<evidence type="ECO:0000256" key="6">
    <source>
        <dbReference type="ARBA" id="ARBA00023136"/>
    </source>
</evidence>
<protein>
    <submittedName>
        <fullName evidence="10">Acyltransferase family protein</fullName>
    </submittedName>
</protein>
<feature type="domain" description="Acyltransferase 3" evidence="9">
    <location>
        <begin position="1"/>
        <end position="287"/>
    </location>
</feature>
<keyword evidence="4 8" id="KW-0812">Transmembrane</keyword>
<evidence type="ECO:0000256" key="5">
    <source>
        <dbReference type="ARBA" id="ARBA00022989"/>
    </source>
</evidence>
<dbReference type="InterPro" id="IPR002656">
    <property type="entry name" value="Acyl_transf_3_dom"/>
</dbReference>
<evidence type="ECO:0000256" key="7">
    <source>
        <dbReference type="SAM" id="MobiDB-lite"/>
    </source>
</evidence>
<keyword evidence="3" id="KW-1003">Cell membrane</keyword>
<feature type="transmembrane region" description="Helical" evidence="8">
    <location>
        <begin position="78"/>
        <end position="101"/>
    </location>
</feature>
<name>A0ABX6ST38_9ACTN</name>
<evidence type="ECO:0000256" key="1">
    <source>
        <dbReference type="ARBA" id="ARBA00004651"/>
    </source>
</evidence>
<feature type="transmembrane region" description="Helical" evidence="8">
    <location>
        <begin position="204"/>
        <end position="222"/>
    </location>
</feature>
<feature type="transmembrane region" description="Helical" evidence="8">
    <location>
        <begin position="266"/>
        <end position="287"/>
    </location>
</feature>
<sequence>MDATRGAAVLLVVAHHVTSVAPEFNLVVPSSVASIDRFFAPFRMPMLMFLSGLLLSASLSKPTRTYVVGKLSGIGWPYAVWTLITLVATAQLSFIAIAKTPITSPTYLWYLHFLLVFYAVAWAWNRVRLPFSLLAGAALVVSAVVPDVARLPRFFFLLGFFALGAHLASRQTFLTRRAIIVLPVGLSIAAVAAAASAGGASVRYSAIWAWGAISLCLAIVAASKWYRGSRVLKPLEAMGRGSLVYYVSHMSVVYLIFGATTRVGVASFWISGLAAALAALVAAGLLARFDAHSRLPSILFRFPRRLEPPITQRNRDQPTAGEQTTSSREDVQIRKTT</sequence>
<feature type="transmembrane region" description="Helical" evidence="8">
    <location>
        <begin position="107"/>
        <end position="124"/>
    </location>
</feature>
<keyword evidence="6 8" id="KW-0472">Membrane</keyword>
<reference evidence="10 11" key="1">
    <citation type="submission" date="2020-08" db="EMBL/GenBank/DDBJ databases">
        <title>Novel species in genus Aeromicrobium.</title>
        <authorList>
            <person name="Zhang G."/>
        </authorList>
    </citation>
    <scope>NUCLEOTIDE SEQUENCE [LARGE SCALE GENOMIC DNA]</scope>
    <source>
        <strain evidence="11">zg-629</strain>
    </source>
</reference>
<comment type="similarity">
    <text evidence="2">Belongs to the acyltransferase 3 family.</text>
</comment>
<comment type="subcellular location">
    <subcellularLocation>
        <location evidence="1">Cell membrane</location>
        <topology evidence="1">Multi-pass membrane protein</topology>
    </subcellularLocation>
</comment>
<accession>A0ABX6ST38</accession>
<feature type="transmembrane region" description="Helical" evidence="8">
    <location>
        <begin position="180"/>
        <end position="198"/>
    </location>
</feature>
<evidence type="ECO:0000313" key="10">
    <source>
        <dbReference type="EMBL" id="QNL94303.1"/>
    </source>
</evidence>
<evidence type="ECO:0000256" key="4">
    <source>
        <dbReference type="ARBA" id="ARBA00022692"/>
    </source>
</evidence>
<dbReference type="Proteomes" id="UP000515871">
    <property type="component" value="Chromosome"/>
</dbReference>